<accession>A0A7W9DYR2</accession>
<proteinExistence type="predicted"/>
<gene>
    <name evidence="2" type="ORF">HDE68_002151</name>
</gene>
<dbReference type="EMBL" id="JACHCE010000002">
    <property type="protein sequence ID" value="MBB5636263.1"/>
    <property type="molecule type" value="Genomic_DNA"/>
</dbReference>
<feature type="transmembrane region" description="Helical" evidence="1">
    <location>
        <begin position="68"/>
        <end position="88"/>
    </location>
</feature>
<protein>
    <submittedName>
        <fullName evidence="2">Uncharacterized protein</fullName>
    </submittedName>
</protein>
<feature type="transmembrane region" description="Helical" evidence="1">
    <location>
        <begin position="6"/>
        <end position="27"/>
    </location>
</feature>
<organism evidence="2 3">
    <name type="scientific">Pedobacter cryoconitis</name>
    <dbReference type="NCBI Taxonomy" id="188932"/>
    <lineage>
        <taxon>Bacteria</taxon>
        <taxon>Pseudomonadati</taxon>
        <taxon>Bacteroidota</taxon>
        <taxon>Sphingobacteriia</taxon>
        <taxon>Sphingobacteriales</taxon>
        <taxon>Sphingobacteriaceae</taxon>
        <taxon>Pedobacter</taxon>
    </lineage>
</organism>
<feature type="transmembrane region" description="Helical" evidence="1">
    <location>
        <begin position="36"/>
        <end position="56"/>
    </location>
</feature>
<sequence>MIIYKGWGPLALLTPVCTILIGIFFFGTNGNASLEIFLYSLLCSAPLVYITGLRLNKKSVNDLYFIPLQYWGIAWGVISIAILLFRYIKTH</sequence>
<evidence type="ECO:0000313" key="2">
    <source>
        <dbReference type="EMBL" id="MBB5636263.1"/>
    </source>
</evidence>
<keyword evidence="1" id="KW-0812">Transmembrane</keyword>
<keyword evidence="1" id="KW-0472">Membrane</keyword>
<reference evidence="2 3" key="1">
    <citation type="submission" date="2020-08" db="EMBL/GenBank/DDBJ databases">
        <title>Genomic Encyclopedia of Type Strains, Phase IV (KMG-V): Genome sequencing to study the core and pangenomes of soil and plant-associated prokaryotes.</title>
        <authorList>
            <person name="Whitman W."/>
        </authorList>
    </citation>
    <scope>NUCLEOTIDE SEQUENCE [LARGE SCALE GENOMIC DNA]</scope>
    <source>
        <strain evidence="2 3">S3M1</strain>
    </source>
</reference>
<evidence type="ECO:0000256" key="1">
    <source>
        <dbReference type="SAM" id="Phobius"/>
    </source>
</evidence>
<keyword evidence="1" id="KW-1133">Transmembrane helix</keyword>
<evidence type="ECO:0000313" key="3">
    <source>
        <dbReference type="Proteomes" id="UP000537204"/>
    </source>
</evidence>
<name>A0A7W9DYR2_9SPHI</name>
<comment type="caution">
    <text evidence="2">The sequence shown here is derived from an EMBL/GenBank/DDBJ whole genome shotgun (WGS) entry which is preliminary data.</text>
</comment>
<dbReference type="Proteomes" id="UP000537204">
    <property type="component" value="Unassembled WGS sequence"/>
</dbReference>
<dbReference type="AlphaFoldDB" id="A0A7W9DYR2"/>